<proteinExistence type="predicted"/>
<sequence>MANIGVLGIFLVICQLITTTNAVKCFDCYDTGPSNKNCTEENYCEGAACLIYEAGDDKTSTAFCLLSLEGIQKLQNGCWLEPDGKGKHCLCAGQFCNKLRDRTLVTTYDPFASPIPNMEFLTHNPLIDYDQVDIKTSKESKTVGGDVKDKYKIHIHNKINTIEKISKDLDYPGDDDLVPINFEDYHAHTQDKYDGSGDKNHKNDSSKQKNHNSKQKMHKYDGVKDKNQKDDSKTISIDLEDNEVQKSEERIEDLPQDEGSLITEQDPLVIPMGSDVIAHGSIEAESINSSTYYKIPETLMLLASLFLSLYLF</sequence>
<reference evidence="2" key="1">
    <citation type="submission" date="2016-11" db="UniProtKB">
        <authorList>
            <consortium name="WormBaseParasite"/>
        </authorList>
    </citation>
    <scope>IDENTIFICATION</scope>
    <source>
        <strain evidence="2">KR3021</strain>
    </source>
</reference>
<organism evidence="1 2">
    <name type="scientific">Rhabditophanes sp. KR3021</name>
    <dbReference type="NCBI Taxonomy" id="114890"/>
    <lineage>
        <taxon>Eukaryota</taxon>
        <taxon>Metazoa</taxon>
        <taxon>Ecdysozoa</taxon>
        <taxon>Nematoda</taxon>
        <taxon>Chromadorea</taxon>
        <taxon>Rhabditida</taxon>
        <taxon>Tylenchina</taxon>
        <taxon>Panagrolaimomorpha</taxon>
        <taxon>Strongyloidoidea</taxon>
        <taxon>Alloionematidae</taxon>
        <taxon>Rhabditophanes</taxon>
    </lineage>
</organism>
<protein>
    <submittedName>
        <fullName evidence="2">Activin_recp domain-containing protein</fullName>
    </submittedName>
</protein>
<name>A0AC35UHF4_9BILA</name>
<evidence type="ECO:0000313" key="2">
    <source>
        <dbReference type="WBParaSite" id="RSKR_0001176300.1"/>
    </source>
</evidence>
<dbReference type="WBParaSite" id="RSKR_0001176300.1">
    <property type="protein sequence ID" value="RSKR_0001176300.1"/>
    <property type="gene ID" value="RSKR_0001176300"/>
</dbReference>
<dbReference type="Proteomes" id="UP000095286">
    <property type="component" value="Unplaced"/>
</dbReference>
<accession>A0AC35UHF4</accession>
<evidence type="ECO:0000313" key="1">
    <source>
        <dbReference type="Proteomes" id="UP000095286"/>
    </source>
</evidence>